<protein>
    <submittedName>
        <fullName evidence="1">Uncharacterized protein</fullName>
    </submittedName>
</protein>
<evidence type="ECO:0000313" key="1">
    <source>
        <dbReference type="EMBL" id="AWN49485.1"/>
    </source>
</evidence>
<dbReference type="RefSeq" id="WP_109961753.1">
    <property type="nucleotide sequence ID" value="NZ_CP029553.1"/>
</dbReference>
<dbReference type="AlphaFoldDB" id="A0A2U8WT66"/>
<evidence type="ECO:0000313" key="2">
    <source>
        <dbReference type="Proteomes" id="UP000245444"/>
    </source>
</evidence>
<reference evidence="1 2" key="1">
    <citation type="submission" date="2018-05" db="EMBL/GenBank/DDBJ databases">
        <title>Complete Genome Sequence of Methylobacterium sp. 17Sr1-28.</title>
        <authorList>
            <person name="Srinivasan S."/>
        </authorList>
    </citation>
    <scope>NUCLEOTIDE SEQUENCE [LARGE SCALE GENOMIC DNA]</scope>
    <source>
        <strain evidence="1 2">17Sr1-28</strain>
    </source>
</reference>
<dbReference type="Proteomes" id="UP000245444">
    <property type="component" value="Chromosome"/>
</dbReference>
<sequence length="121" mass="13089">MLKLNTAAVEPAWIDLLPGVRVQVAPAHTLDVMIAREAGTAAWRDRGDADDVTTSVAAYTAVTTTLARRLIRSWEGVGNEASEPVEPTRETIAEAMTVWPFFEAFDDRVVRPILSAGPQAA</sequence>
<name>A0A2U8WT66_9HYPH</name>
<dbReference type="EMBL" id="CP029553">
    <property type="protein sequence ID" value="AWN49485.1"/>
    <property type="molecule type" value="Genomic_DNA"/>
</dbReference>
<organism evidence="1 2">
    <name type="scientific">Methylobacterium terrae</name>
    <dbReference type="NCBI Taxonomy" id="2202827"/>
    <lineage>
        <taxon>Bacteria</taxon>
        <taxon>Pseudomonadati</taxon>
        <taxon>Pseudomonadota</taxon>
        <taxon>Alphaproteobacteria</taxon>
        <taxon>Hyphomicrobiales</taxon>
        <taxon>Methylobacteriaceae</taxon>
        <taxon>Methylobacterium</taxon>
    </lineage>
</organism>
<dbReference type="KEGG" id="mtea:DK419_26700"/>
<keyword evidence="2" id="KW-1185">Reference proteome</keyword>
<dbReference type="OrthoDB" id="7585945at2"/>
<proteinExistence type="predicted"/>
<accession>A0A2U8WT66</accession>
<gene>
    <name evidence="1" type="ORF">DK419_26700</name>
</gene>